<evidence type="ECO:0000313" key="10">
    <source>
        <dbReference type="EMBL" id="MDM8200398.1"/>
    </source>
</evidence>
<gene>
    <name evidence="8 10" type="primary">nrdR</name>
    <name evidence="10" type="ORF">QUW08_03680</name>
</gene>
<dbReference type="InterPro" id="IPR055173">
    <property type="entry name" value="NrdR-like_N"/>
</dbReference>
<keyword evidence="2 8" id="KW-0547">Nucleotide-binding</keyword>
<evidence type="ECO:0000256" key="6">
    <source>
        <dbReference type="ARBA" id="ARBA00023125"/>
    </source>
</evidence>
<dbReference type="EMBL" id="JAUDCL010000004">
    <property type="protein sequence ID" value="MDM8200398.1"/>
    <property type="molecule type" value="Genomic_DNA"/>
</dbReference>
<evidence type="ECO:0000256" key="2">
    <source>
        <dbReference type="ARBA" id="ARBA00022741"/>
    </source>
</evidence>
<keyword evidence="8" id="KW-0479">Metal-binding</keyword>
<keyword evidence="8" id="KW-0863">Zinc-finger</keyword>
<dbReference type="PANTHER" id="PTHR30455">
    <property type="entry name" value="TRANSCRIPTIONAL REPRESSOR NRDR"/>
    <property type="match status" value="1"/>
</dbReference>
<keyword evidence="5 8" id="KW-0805">Transcription regulation</keyword>
<organism evidence="10 11">
    <name type="scientific">Allofournierella massiliensis</name>
    <dbReference type="NCBI Taxonomy" id="1650663"/>
    <lineage>
        <taxon>Bacteria</taxon>
        <taxon>Bacillati</taxon>
        <taxon>Bacillota</taxon>
        <taxon>Clostridia</taxon>
        <taxon>Eubacteriales</taxon>
        <taxon>Oscillospiraceae</taxon>
        <taxon>Allofournierella</taxon>
    </lineage>
</organism>
<dbReference type="RefSeq" id="WP_270913114.1">
    <property type="nucleotide sequence ID" value="NZ_JAUDCL010000004.1"/>
</dbReference>
<dbReference type="PANTHER" id="PTHR30455:SF2">
    <property type="entry name" value="TRANSCRIPTIONAL REPRESSOR NRDR"/>
    <property type="match status" value="1"/>
</dbReference>
<feature type="zinc finger region" evidence="8">
    <location>
        <begin position="3"/>
        <end position="34"/>
    </location>
</feature>
<dbReference type="Pfam" id="PF03477">
    <property type="entry name" value="ATP-cone"/>
    <property type="match status" value="1"/>
</dbReference>
<comment type="caution">
    <text evidence="10">The sequence shown here is derived from an EMBL/GenBank/DDBJ whole genome shotgun (WGS) entry which is preliminary data.</text>
</comment>
<proteinExistence type="inferred from homology"/>
<reference evidence="10 11" key="3">
    <citation type="submission" date="2023-06" db="EMBL/GenBank/DDBJ databases">
        <authorList>
            <person name="Zeman M."/>
            <person name="Kubasova T."/>
            <person name="Jahodarova E."/>
            <person name="Nykrynova M."/>
            <person name="Rychlik I."/>
        </authorList>
    </citation>
    <scope>NUCLEOTIDE SEQUENCE [LARGE SCALE GENOMIC DNA]</scope>
    <source>
        <strain evidence="10 11">ET340</strain>
    </source>
</reference>
<evidence type="ECO:0000256" key="5">
    <source>
        <dbReference type="ARBA" id="ARBA00023015"/>
    </source>
</evidence>
<keyword evidence="7 8" id="KW-0804">Transcription</keyword>
<evidence type="ECO:0000256" key="4">
    <source>
        <dbReference type="ARBA" id="ARBA00022840"/>
    </source>
</evidence>
<dbReference type="PROSITE" id="PS51161">
    <property type="entry name" value="ATP_CONE"/>
    <property type="match status" value="1"/>
</dbReference>
<dbReference type="InterPro" id="IPR005144">
    <property type="entry name" value="ATP-cone_dom"/>
</dbReference>
<keyword evidence="1 8" id="KW-0678">Repressor</keyword>
<dbReference type="Proteomes" id="UP001529380">
    <property type="component" value="Unassembled WGS sequence"/>
</dbReference>
<reference evidence="11" key="2">
    <citation type="submission" date="2023-06" db="EMBL/GenBank/DDBJ databases">
        <title>Identification and characterization of horizontal gene transfer across gut microbiota members of farm animals based on homology search.</title>
        <authorList>
            <person name="Zeman M."/>
            <person name="Kubasova T."/>
            <person name="Jahodarova E."/>
            <person name="Nykrynova M."/>
            <person name="Rychlik I."/>
        </authorList>
    </citation>
    <scope>NUCLEOTIDE SEQUENCE [LARGE SCALE GENOMIC DNA]</scope>
    <source>
        <strain evidence="11">ET340</strain>
    </source>
</reference>
<evidence type="ECO:0000256" key="3">
    <source>
        <dbReference type="ARBA" id="ARBA00022833"/>
    </source>
</evidence>
<comment type="function">
    <text evidence="8">Negatively regulates transcription of bacterial ribonucleotide reductase nrd genes and operons by binding to NrdR-boxes.</text>
</comment>
<feature type="domain" description="ATP-cone" evidence="9">
    <location>
        <begin position="49"/>
        <end position="139"/>
    </location>
</feature>
<evidence type="ECO:0000259" key="9">
    <source>
        <dbReference type="PROSITE" id="PS51161"/>
    </source>
</evidence>
<evidence type="ECO:0000256" key="8">
    <source>
        <dbReference type="HAMAP-Rule" id="MF_00440"/>
    </source>
</evidence>
<evidence type="ECO:0000256" key="7">
    <source>
        <dbReference type="ARBA" id="ARBA00023163"/>
    </source>
</evidence>
<dbReference type="Pfam" id="PF22811">
    <property type="entry name" value="Zn_ribbon_NrdR"/>
    <property type="match status" value="1"/>
</dbReference>
<keyword evidence="6 8" id="KW-0238">DNA-binding</keyword>
<comment type="cofactor">
    <cofactor evidence="8">
        <name>Zn(2+)</name>
        <dbReference type="ChEBI" id="CHEBI:29105"/>
    </cofactor>
    <text evidence="8">Binds 1 zinc ion.</text>
</comment>
<protein>
    <recommendedName>
        <fullName evidence="8">Transcriptional repressor NrdR</fullName>
    </recommendedName>
</protein>
<accession>A0ABT7UNE7</accession>
<keyword evidence="4 8" id="KW-0067">ATP-binding</keyword>
<dbReference type="HAMAP" id="MF_00440">
    <property type="entry name" value="NrdR"/>
    <property type="match status" value="1"/>
</dbReference>
<dbReference type="NCBIfam" id="TIGR00244">
    <property type="entry name" value="transcriptional regulator NrdR"/>
    <property type="match status" value="1"/>
</dbReference>
<evidence type="ECO:0000313" key="11">
    <source>
        <dbReference type="Proteomes" id="UP001529380"/>
    </source>
</evidence>
<dbReference type="InterPro" id="IPR003796">
    <property type="entry name" value="RNR_NrdR-like"/>
</dbReference>
<comment type="similarity">
    <text evidence="8">Belongs to the NrdR family.</text>
</comment>
<reference evidence="10 11" key="1">
    <citation type="submission" date="2023-06" db="EMBL/GenBank/DDBJ databases">
        <title>Identification and characterization of horizontal gene transfer across gut microbiota members of farm animals based on homology search.</title>
        <authorList>
            <person name="Schwarzerova J."/>
            <person name="Nykrynova M."/>
            <person name="Jureckova K."/>
            <person name="Cejkova D."/>
            <person name="Rychlik I."/>
        </authorList>
    </citation>
    <scope>NUCLEOTIDE SEQUENCE [LARGE SCALE GENOMIC DNA]</scope>
    <source>
        <strain evidence="10 11">ET340</strain>
    </source>
</reference>
<keyword evidence="3 8" id="KW-0862">Zinc</keyword>
<name>A0ABT7UNE7_9FIRM</name>
<sequence length="157" mass="18486">MKCPYCGELESKVIDSRPTEDGEKIRRRRECLRCGKRFTTYEIVETVPLMVIKKDRSRQVFDRQKLLGGMLRACEKRPVSYEMLERAVDNIEQSLLNSYEREVTSIHIGELAMEELKKIDEVAYVRFASVYRQFSDLNTFMNELKEMLSKRSGQSEE</sequence>
<evidence type="ECO:0000256" key="1">
    <source>
        <dbReference type="ARBA" id="ARBA00022491"/>
    </source>
</evidence>
<keyword evidence="11" id="KW-1185">Reference proteome</keyword>